<dbReference type="EMBL" id="JASCZI010294998">
    <property type="protein sequence ID" value="MED6227693.1"/>
    <property type="molecule type" value="Genomic_DNA"/>
</dbReference>
<accession>A0ABU7A0A5</accession>
<evidence type="ECO:0000313" key="2">
    <source>
        <dbReference type="EMBL" id="MED6227693.1"/>
    </source>
</evidence>
<feature type="region of interest" description="Disordered" evidence="1">
    <location>
        <begin position="1"/>
        <end position="65"/>
    </location>
</feature>
<comment type="caution">
    <text evidence="2">The sequence shown here is derived from an EMBL/GenBank/DDBJ whole genome shotgun (WGS) entry which is preliminary data.</text>
</comment>
<reference evidence="2 3" key="1">
    <citation type="journal article" date="2023" name="Plants (Basel)">
        <title>Bridging the Gap: Combining Genomics and Transcriptomics Approaches to Understand Stylosanthes scabra, an Orphan Legume from the Brazilian Caatinga.</title>
        <authorList>
            <person name="Ferreira-Neto J.R.C."/>
            <person name="da Silva M.D."/>
            <person name="Binneck E."/>
            <person name="de Melo N.F."/>
            <person name="da Silva R.H."/>
            <person name="de Melo A.L.T.M."/>
            <person name="Pandolfi V."/>
            <person name="Bustamante F.O."/>
            <person name="Brasileiro-Vidal A.C."/>
            <person name="Benko-Iseppon A.M."/>
        </authorList>
    </citation>
    <scope>NUCLEOTIDE SEQUENCE [LARGE SCALE GENOMIC DNA]</scope>
    <source>
        <tissue evidence="2">Leaves</tissue>
    </source>
</reference>
<name>A0ABU7A0A5_9FABA</name>
<proteinExistence type="predicted"/>
<organism evidence="2 3">
    <name type="scientific">Stylosanthes scabra</name>
    <dbReference type="NCBI Taxonomy" id="79078"/>
    <lineage>
        <taxon>Eukaryota</taxon>
        <taxon>Viridiplantae</taxon>
        <taxon>Streptophyta</taxon>
        <taxon>Embryophyta</taxon>
        <taxon>Tracheophyta</taxon>
        <taxon>Spermatophyta</taxon>
        <taxon>Magnoliopsida</taxon>
        <taxon>eudicotyledons</taxon>
        <taxon>Gunneridae</taxon>
        <taxon>Pentapetalae</taxon>
        <taxon>rosids</taxon>
        <taxon>fabids</taxon>
        <taxon>Fabales</taxon>
        <taxon>Fabaceae</taxon>
        <taxon>Papilionoideae</taxon>
        <taxon>50 kb inversion clade</taxon>
        <taxon>dalbergioids sensu lato</taxon>
        <taxon>Dalbergieae</taxon>
        <taxon>Pterocarpus clade</taxon>
        <taxon>Stylosanthes</taxon>
    </lineage>
</organism>
<sequence>MPGLGAQGHSVVARRGGARGAARVNRPSSTPRPCQGEPSLGQSAECCCPSRVRPGHPPRPRRAKS</sequence>
<keyword evidence="3" id="KW-1185">Reference proteome</keyword>
<feature type="compositionally biased region" description="Basic residues" evidence="1">
    <location>
        <begin position="53"/>
        <end position="65"/>
    </location>
</feature>
<feature type="compositionally biased region" description="Low complexity" evidence="1">
    <location>
        <begin position="11"/>
        <end position="24"/>
    </location>
</feature>
<evidence type="ECO:0000256" key="1">
    <source>
        <dbReference type="SAM" id="MobiDB-lite"/>
    </source>
</evidence>
<evidence type="ECO:0000313" key="3">
    <source>
        <dbReference type="Proteomes" id="UP001341840"/>
    </source>
</evidence>
<gene>
    <name evidence="2" type="ORF">PIB30_116545</name>
</gene>
<dbReference type="Proteomes" id="UP001341840">
    <property type="component" value="Unassembled WGS sequence"/>
</dbReference>
<protein>
    <submittedName>
        <fullName evidence="2">Uncharacterized protein</fullName>
    </submittedName>
</protein>